<dbReference type="SMART" id="SM00862">
    <property type="entry name" value="Trans_reg_C"/>
    <property type="match status" value="1"/>
</dbReference>
<evidence type="ECO:0000256" key="2">
    <source>
        <dbReference type="PROSITE-ProRule" id="PRU00169"/>
    </source>
</evidence>
<dbReference type="Pfam" id="PF00486">
    <property type="entry name" value="Trans_reg_C"/>
    <property type="match status" value="1"/>
</dbReference>
<dbReference type="InterPro" id="IPR011006">
    <property type="entry name" value="CheY-like_superfamily"/>
</dbReference>
<keyword evidence="5" id="KW-1185">Reference proteome</keyword>
<dbReference type="SUPFAM" id="SSF52172">
    <property type="entry name" value="CheY-like"/>
    <property type="match status" value="1"/>
</dbReference>
<gene>
    <name evidence="4" type="ORF">LZ518_12630</name>
</gene>
<name>A0ABT0SC30_9SPHN</name>
<feature type="modified residue" description="4-aspartylphosphate" evidence="2">
    <location>
        <position position="50"/>
    </location>
</feature>
<dbReference type="PROSITE" id="PS50110">
    <property type="entry name" value="RESPONSE_REGULATORY"/>
    <property type="match status" value="1"/>
</dbReference>
<dbReference type="RefSeq" id="WP_249916331.1">
    <property type="nucleotide sequence ID" value="NZ_JAMGBB010000001.1"/>
</dbReference>
<accession>A0ABT0SC30</accession>
<protein>
    <submittedName>
        <fullName evidence="4">Winged helix-turn-helix domain-containing protein</fullName>
    </submittedName>
</protein>
<feature type="domain" description="Response regulatory" evidence="3">
    <location>
        <begin position="1"/>
        <end position="119"/>
    </location>
</feature>
<comment type="caution">
    <text evidence="4">The sequence shown here is derived from an EMBL/GenBank/DDBJ whole genome shotgun (WGS) entry which is preliminary data.</text>
</comment>
<dbReference type="EMBL" id="JAMGBB010000001">
    <property type="protein sequence ID" value="MCL6741975.1"/>
    <property type="molecule type" value="Genomic_DNA"/>
</dbReference>
<dbReference type="Gene3D" id="1.10.10.10">
    <property type="entry name" value="Winged helix-like DNA-binding domain superfamily/Winged helix DNA-binding domain"/>
    <property type="match status" value="1"/>
</dbReference>
<dbReference type="InterPro" id="IPR016032">
    <property type="entry name" value="Sig_transdc_resp-reg_C-effctor"/>
</dbReference>
<evidence type="ECO:0000313" key="5">
    <source>
        <dbReference type="Proteomes" id="UP001165383"/>
    </source>
</evidence>
<dbReference type="InterPro" id="IPR001789">
    <property type="entry name" value="Sig_transdc_resp-reg_receiver"/>
</dbReference>
<evidence type="ECO:0000259" key="3">
    <source>
        <dbReference type="PROSITE" id="PS50110"/>
    </source>
</evidence>
<dbReference type="Gene3D" id="3.40.50.2300">
    <property type="match status" value="1"/>
</dbReference>
<dbReference type="Proteomes" id="UP001165383">
    <property type="component" value="Unassembled WGS sequence"/>
</dbReference>
<dbReference type="InterPro" id="IPR001867">
    <property type="entry name" value="OmpR/PhoB-type_DNA-bd"/>
</dbReference>
<reference evidence="4" key="1">
    <citation type="submission" date="2022-05" db="EMBL/GenBank/DDBJ databases">
        <authorList>
            <person name="Jo J.-H."/>
            <person name="Im W.-T."/>
        </authorList>
    </citation>
    <scope>NUCLEOTIDE SEQUENCE</scope>
    <source>
        <strain evidence="4">RB56-2</strain>
    </source>
</reference>
<organism evidence="4 5">
    <name type="scientific">Sphingomonas brevis</name>
    <dbReference type="NCBI Taxonomy" id="2908206"/>
    <lineage>
        <taxon>Bacteria</taxon>
        <taxon>Pseudomonadati</taxon>
        <taxon>Pseudomonadota</taxon>
        <taxon>Alphaproteobacteria</taxon>
        <taxon>Sphingomonadales</taxon>
        <taxon>Sphingomonadaceae</taxon>
        <taxon>Sphingomonas</taxon>
    </lineage>
</organism>
<proteinExistence type="predicted"/>
<evidence type="ECO:0000256" key="1">
    <source>
        <dbReference type="ARBA" id="ARBA00023125"/>
    </source>
</evidence>
<sequence length="206" mass="22230">MILVVSHRESERRYLSRILAGAGFAAIAVASLEDAEAATIDRTPSVMIADLGREPGIEPGAVRNSIAVYFETPIEVPVIAIVPKRCAELGTAALAAGAIDVLFRPLVERELLIRLRSVLKRWHVAMTPAPLIDGKLTLVENKILAHLDARRGKPVANDELIGHLGGIHSVAHLRLLIAGLRQKLHLHSPPRSIATVRGVGYSLIVD</sequence>
<dbReference type="SUPFAM" id="SSF46894">
    <property type="entry name" value="C-terminal effector domain of the bipartite response regulators"/>
    <property type="match status" value="1"/>
</dbReference>
<evidence type="ECO:0000313" key="4">
    <source>
        <dbReference type="EMBL" id="MCL6741975.1"/>
    </source>
</evidence>
<keyword evidence="1" id="KW-0238">DNA-binding</keyword>
<dbReference type="InterPro" id="IPR036388">
    <property type="entry name" value="WH-like_DNA-bd_sf"/>
</dbReference>
<keyword evidence="2" id="KW-0597">Phosphoprotein</keyword>